<evidence type="ECO:0000313" key="2">
    <source>
        <dbReference type="EMBL" id="KAF4970584.1"/>
    </source>
</evidence>
<reference evidence="2" key="2">
    <citation type="submission" date="2020-05" db="EMBL/GenBank/DDBJ databases">
        <authorList>
            <person name="Kim H.-S."/>
            <person name="Proctor R.H."/>
            <person name="Brown D.W."/>
        </authorList>
    </citation>
    <scope>NUCLEOTIDE SEQUENCE</scope>
    <source>
        <strain evidence="2">NRRL 22465</strain>
    </source>
</reference>
<name>A0A8H4U6T1_9HYPO</name>
<reference evidence="2" key="1">
    <citation type="journal article" date="2020" name="BMC Genomics">
        <title>Correction to: Identification and distribution of gene clusters required for synthesis of sphingolipid metabolism inhibitors in diverse species of the filamentous fungus Fusarium.</title>
        <authorList>
            <person name="Kim H.S."/>
            <person name="Lohmar J.M."/>
            <person name="Busman M."/>
            <person name="Brown D.W."/>
            <person name="Naumann T.A."/>
            <person name="Divon H.H."/>
            <person name="Lysoe E."/>
            <person name="Uhlig S."/>
            <person name="Proctor R.H."/>
        </authorList>
    </citation>
    <scope>NUCLEOTIDE SEQUENCE</scope>
    <source>
        <strain evidence="2">NRRL 22465</strain>
    </source>
</reference>
<dbReference type="PANTHER" id="PTHR37540:SF9">
    <property type="entry name" value="ZN(2)-C6 FUNGAL-TYPE DOMAIN-CONTAINING PROTEIN"/>
    <property type="match status" value="1"/>
</dbReference>
<keyword evidence="1" id="KW-0539">Nucleus</keyword>
<accession>A0A8H4U6T1</accession>
<evidence type="ECO:0000256" key="1">
    <source>
        <dbReference type="ARBA" id="ARBA00023242"/>
    </source>
</evidence>
<dbReference type="PANTHER" id="PTHR37540">
    <property type="entry name" value="TRANSCRIPTION FACTOR (ACR-2), PUTATIVE-RELATED-RELATED"/>
    <property type="match status" value="1"/>
</dbReference>
<keyword evidence="3" id="KW-1185">Reference proteome</keyword>
<dbReference type="EMBL" id="JABEYC010001010">
    <property type="protein sequence ID" value="KAF4970584.1"/>
    <property type="molecule type" value="Genomic_DNA"/>
</dbReference>
<dbReference type="Pfam" id="PF11951">
    <property type="entry name" value="Fungal_trans_2"/>
    <property type="match status" value="1"/>
</dbReference>
<dbReference type="OrthoDB" id="4158087at2759"/>
<dbReference type="AlphaFoldDB" id="A0A8H4U6T1"/>
<gene>
    <name evidence="2" type="ORF">FZEAL_10004</name>
</gene>
<protein>
    <submittedName>
        <fullName evidence="2">Uncharacterized protein</fullName>
    </submittedName>
</protein>
<evidence type="ECO:0000313" key="3">
    <source>
        <dbReference type="Proteomes" id="UP000635477"/>
    </source>
</evidence>
<sequence>MVDFSQAVHSPHFNVGAQESQSIFFEYLFIDEAYFHSFIAMTAAFFDFVTGQQTSAASNVNHLGRALSLINDKLSSRDALSDTILASVIVLCSLENMRGDARKMTVHFEGLCRMIELRGGVAALEKNPPLLEKIRGYVSALNDVG</sequence>
<organism evidence="2 3">
    <name type="scientific">Fusarium zealandicum</name>
    <dbReference type="NCBI Taxonomy" id="1053134"/>
    <lineage>
        <taxon>Eukaryota</taxon>
        <taxon>Fungi</taxon>
        <taxon>Dikarya</taxon>
        <taxon>Ascomycota</taxon>
        <taxon>Pezizomycotina</taxon>
        <taxon>Sordariomycetes</taxon>
        <taxon>Hypocreomycetidae</taxon>
        <taxon>Hypocreales</taxon>
        <taxon>Nectriaceae</taxon>
        <taxon>Fusarium</taxon>
        <taxon>Fusarium staphyleae species complex</taxon>
    </lineage>
</organism>
<proteinExistence type="predicted"/>
<dbReference type="InterPro" id="IPR021858">
    <property type="entry name" value="Fun_TF"/>
</dbReference>
<comment type="caution">
    <text evidence="2">The sequence shown here is derived from an EMBL/GenBank/DDBJ whole genome shotgun (WGS) entry which is preliminary data.</text>
</comment>
<dbReference type="Proteomes" id="UP000635477">
    <property type="component" value="Unassembled WGS sequence"/>
</dbReference>